<dbReference type="Pfam" id="PF02782">
    <property type="entry name" value="FGGY_C"/>
    <property type="match status" value="1"/>
</dbReference>
<evidence type="ECO:0000313" key="6">
    <source>
        <dbReference type="EMBL" id="MEQ2471551.1"/>
    </source>
</evidence>
<evidence type="ECO:0000256" key="2">
    <source>
        <dbReference type="ARBA" id="ARBA00022679"/>
    </source>
</evidence>
<evidence type="ECO:0000259" key="4">
    <source>
        <dbReference type="Pfam" id="PF00370"/>
    </source>
</evidence>
<evidence type="ECO:0000259" key="5">
    <source>
        <dbReference type="Pfam" id="PF02782"/>
    </source>
</evidence>
<comment type="similarity">
    <text evidence="1">Belongs to the FGGY kinase family.</text>
</comment>
<sequence length="443" mass="47926">MKVIGIDIGTTTVSAVVLETDGHGGQKLLTSRTIANGSFLKGADWERIQDAEKLTDKAKAVLDELLAAYPETEAIGLTGQMHGIVYTDREGRAVSPLYTWEDGRGDQREFDGETAASWIRKNCGIPAATGFGLVTHFYQSRKKQVPESAVSMGTISDYFAMKLTGRKKPLVHASNAASIGFYDTKQRCFCEDKIRLAEMDPAILPDTANEMEAVGSYQGIPVTVALGDNQASFLGSVGMQEQVWQLNVGTGGQLSVLSHEHFETEGIEARPFLHGAWILTGAILCAGRAYACLEKFFRSCAEALGVEECSCYAMMAELAGKAAADADGFRVTTLFQGTRTYPELRGHIEGISENNFLPENLTLGVIQGIAREYYELYQVIHEGTGLEARVINGSGNGLRKNLFLQKAISDMFKAPLILTDLQEEGASGAALSAALYLHESAGR</sequence>
<dbReference type="Gene3D" id="3.30.420.40">
    <property type="match status" value="2"/>
</dbReference>
<dbReference type="Proteomes" id="UP001438008">
    <property type="component" value="Unassembled WGS sequence"/>
</dbReference>
<proteinExistence type="inferred from homology"/>
<dbReference type="SUPFAM" id="SSF53067">
    <property type="entry name" value="Actin-like ATPase domain"/>
    <property type="match status" value="2"/>
</dbReference>
<keyword evidence="2" id="KW-0808">Transferase</keyword>
<dbReference type="Pfam" id="PF00370">
    <property type="entry name" value="FGGY_N"/>
    <property type="match status" value="1"/>
</dbReference>
<gene>
    <name evidence="6" type="ORF">WMO29_03465</name>
</gene>
<dbReference type="PIRSF" id="PIRSF000538">
    <property type="entry name" value="GlpK"/>
    <property type="match status" value="1"/>
</dbReference>
<dbReference type="InterPro" id="IPR018484">
    <property type="entry name" value="FGGY_N"/>
</dbReference>
<dbReference type="CDD" id="cd07777">
    <property type="entry name" value="ASKHA_NBD_FGGY_SHK"/>
    <property type="match status" value="1"/>
</dbReference>
<keyword evidence="3 6" id="KW-0418">Kinase</keyword>
<accession>A0ABV1FE69</accession>
<dbReference type="RefSeq" id="WP_349163779.1">
    <property type="nucleotide sequence ID" value="NZ_JBBMFE010000002.1"/>
</dbReference>
<keyword evidence="7" id="KW-1185">Reference proteome</keyword>
<comment type="caution">
    <text evidence="6">The sequence shown here is derived from an EMBL/GenBank/DDBJ whole genome shotgun (WGS) entry which is preliminary data.</text>
</comment>
<reference evidence="6 7" key="1">
    <citation type="submission" date="2024-03" db="EMBL/GenBank/DDBJ databases">
        <title>Human intestinal bacterial collection.</title>
        <authorList>
            <person name="Pauvert C."/>
            <person name="Hitch T.C.A."/>
            <person name="Clavel T."/>
        </authorList>
    </citation>
    <scope>NUCLEOTIDE SEQUENCE [LARGE SCALE GENOMIC DNA]</scope>
    <source>
        <strain evidence="6 7">CLA-AA-H132</strain>
    </source>
</reference>
<organism evidence="6 7">
    <name type="scientific">Laedolimicola intestinihominis</name>
    <dbReference type="NCBI Taxonomy" id="3133166"/>
    <lineage>
        <taxon>Bacteria</taxon>
        <taxon>Bacillati</taxon>
        <taxon>Bacillota</taxon>
        <taxon>Clostridia</taxon>
        <taxon>Lachnospirales</taxon>
        <taxon>Lachnospiraceae</taxon>
        <taxon>Laedolimicola</taxon>
    </lineage>
</organism>
<dbReference type="GO" id="GO:0016301">
    <property type="term" value="F:kinase activity"/>
    <property type="evidence" value="ECO:0007669"/>
    <property type="project" value="UniProtKB-KW"/>
</dbReference>
<evidence type="ECO:0000256" key="1">
    <source>
        <dbReference type="ARBA" id="ARBA00009156"/>
    </source>
</evidence>
<dbReference type="PANTHER" id="PTHR43095">
    <property type="entry name" value="SUGAR KINASE"/>
    <property type="match status" value="1"/>
</dbReference>
<evidence type="ECO:0000313" key="7">
    <source>
        <dbReference type="Proteomes" id="UP001438008"/>
    </source>
</evidence>
<evidence type="ECO:0000256" key="3">
    <source>
        <dbReference type="ARBA" id="ARBA00022777"/>
    </source>
</evidence>
<feature type="domain" description="Carbohydrate kinase FGGY N-terminal" evidence="4">
    <location>
        <begin position="3"/>
        <end position="235"/>
    </location>
</feature>
<protein>
    <submittedName>
        <fullName evidence="6">FGGY family carbohydrate kinase</fullName>
    </submittedName>
</protein>
<dbReference type="InterPro" id="IPR043129">
    <property type="entry name" value="ATPase_NBD"/>
</dbReference>
<dbReference type="InterPro" id="IPR050406">
    <property type="entry name" value="FGGY_Carb_Kinase"/>
</dbReference>
<dbReference type="EMBL" id="JBBMFE010000002">
    <property type="protein sequence ID" value="MEQ2471551.1"/>
    <property type="molecule type" value="Genomic_DNA"/>
</dbReference>
<dbReference type="PANTHER" id="PTHR43095:SF5">
    <property type="entry name" value="XYLULOSE KINASE"/>
    <property type="match status" value="1"/>
</dbReference>
<dbReference type="InterPro" id="IPR000577">
    <property type="entry name" value="Carb_kinase_FGGY"/>
</dbReference>
<dbReference type="InterPro" id="IPR018485">
    <property type="entry name" value="FGGY_C"/>
</dbReference>
<feature type="domain" description="Carbohydrate kinase FGGY C-terminal" evidence="5">
    <location>
        <begin position="248"/>
        <end position="435"/>
    </location>
</feature>
<name>A0ABV1FE69_9FIRM</name>